<dbReference type="Proteomes" id="UP001499933">
    <property type="component" value="Unassembled WGS sequence"/>
</dbReference>
<proteinExistence type="predicted"/>
<dbReference type="EMBL" id="BAAAOG010000008">
    <property type="protein sequence ID" value="GAA1967078.1"/>
    <property type="molecule type" value="Genomic_DNA"/>
</dbReference>
<feature type="transmembrane region" description="Helical" evidence="1">
    <location>
        <begin position="42"/>
        <end position="63"/>
    </location>
</feature>
<keyword evidence="1" id="KW-0812">Transmembrane</keyword>
<gene>
    <name evidence="2" type="ORF">GCM10009776_32660</name>
</gene>
<protein>
    <submittedName>
        <fullName evidence="2">Uncharacterized protein</fullName>
    </submittedName>
</protein>
<sequence length="126" mass="13636">MRGYALGMSDLILHTKSRISGKNADVHIYGNRIEWAREGRGAGWNITAIVLAVFTVCISLIFMRPSFKTQATEVIPASKISSIKTQKDGAVNTKVTVITSGNEIEFRTSHDKAAAIKTALTQLATG</sequence>
<keyword evidence="1" id="KW-1133">Transmembrane helix</keyword>
<keyword evidence="3" id="KW-1185">Reference proteome</keyword>
<comment type="caution">
    <text evidence="2">The sequence shown here is derived from an EMBL/GenBank/DDBJ whole genome shotgun (WGS) entry which is preliminary data.</text>
</comment>
<evidence type="ECO:0000313" key="3">
    <source>
        <dbReference type="Proteomes" id="UP001499933"/>
    </source>
</evidence>
<evidence type="ECO:0000313" key="2">
    <source>
        <dbReference type="EMBL" id="GAA1967078.1"/>
    </source>
</evidence>
<reference evidence="2 3" key="1">
    <citation type="journal article" date="2019" name="Int. J. Syst. Evol. Microbiol.">
        <title>The Global Catalogue of Microorganisms (GCM) 10K type strain sequencing project: providing services to taxonomists for standard genome sequencing and annotation.</title>
        <authorList>
            <consortium name="The Broad Institute Genomics Platform"/>
            <consortium name="The Broad Institute Genome Sequencing Center for Infectious Disease"/>
            <person name="Wu L."/>
            <person name="Ma J."/>
        </authorList>
    </citation>
    <scope>NUCLEOTIDE SEQUENCE [LARGE SCALE GENOMIC DNA]</scope>
    <source>
        <strain evidence="2 3">JCM 14901</strain>
    </source>
</reference>
<organism evidence="2 3">
    <name type="scientific">Microbacterium deminutum</name>
    <dbReference type="NCBI Taxonomy" id="344164"/>
    <lineage>
        <taxon>Bacteria</taxon>
        <taxon>Bacillati</taxon>
        <taxon>Actinomycetota</taxon>
        <taxon>Actinomycetes</taxon>
        <taxon>Micrococcales</taxon>
        <taxon>Microbacteriaceae</taxon>
        <taxon>Microbacterium</taxon>
    </lineage>
</organism>
<accession>A0ABN2RCR0</accession>
<name>A0ABN2RCR0_9MICO</name>
<keyword evidence="1" id="KW-0472">Membrane</keyword>
<evidence type="ECO:0000256" key="1">
    <source>
        <dbReference type="SAM" id="Phobius"/>
    </source>
</evidence>